<sequence>MSGNRSFKEYVAERFYNEMFATVQSYTGDNYDDLDLRLYRIRNIGGIELSDIEIKYVSVNDLPDMKIEFDVAVEAEFEVRESDYHYDESENCRQWFMVECSGDLDCNLDDLAISSITEYTSKNKQPKPMSDSLVPIIHKEQLESVATDFLRRHYPEALKTPIAVEPQVLAEKMGLVVEMREITKDFSVFGQIYFHDCDAEFYDKNSDEMVQTHVDARTIFVDPKAYFLRNLGSVNNTIVHECVHWDKHRKAFELERLYNSSASKIKCQVVGGIKDNIRDAADWMEWQANALAPRIQMPLIMFKTKAFEFIKQFRTELGTSKLIDVMEPVIDALAAFFCVSRLAAKIRMIDAGYEEAIGTFTYIDGHYVKPHRFKKGTLQRNQTFSIGVIDAAIESIINPQLRDIGVKGIYQYVDSHFVLNHPKYLTQDENGFAVLTNYALNHMDECCLVFVLSVKAGCREKYNSECFLNRDESSAIDFEIKYCNGYENSTKEKQNKYLEELMAENAKMYDLLSNNYLDCLDKLRKWRKITFVKLNKKVLMDERQLRRIFKGESKGSLNALLSICLAMHLPPEISFHIIEKSPFTLSMGDENHRWYRFVLIYYYGKSMDEIRCFLAEHNVEPL</sequence>
<gene>
    <name evidence="1" type="ORF">CTDIVETGP_2567</name>
</gene>
<accession>W6NKX0</accession>
<keyword evidence="2" id="KW-1185">Reference proteome</keyword>
<dbReference type="EMBL" id="CBXI010000043">
    <property type="protein sequence ID" value="CDL92497.1"/>
    <property type="molecule type" value="Genomic_DNA"/>
</dbReference>
<dbReference type="RefSeq" id="WP_017894875.1">
    <property type="nucleotide sequence ID" value="NZ_CBXI010000043.1"/>
</dbReference>
<comment type="caution">
    <text evidence="1">The sequence shown here is derived from an EMBL/GenBank/DDBJ whole genome shotgun (WGS) entry which is preliminary data.</text>
</comment>
<dbReference type="Proteomes" id="UP000019482">
    <property type="component" value="Unassembled WGS sequence"/>
</dbReference>
<organism evidence="1 2">
    <name type="scientific">Clostridium tyrobutyricum DIVETGP</name>
    <dbReference type="NCBI Taxonomy" id="1408889"/>
    <lineage>
        <taxon>Bacteria</taxon>
        <taxon>Bacillati</taxon>
        <taxon>Bacillota</taxon>
        <taxon>Clostridia</taxon>
        <taxon>Eubacteriales</taxon>
        <taxon>Clostridiaceae</taxon>
        <taxon>Clostridium</taxon>
    </lineage>
</organism>
<protein>
    <submittedName>
        <fullName evidence="1">Uncharacterized protein</fullName>
    </submittedName>
</protein>
<dbReference type="GeneID" id="29418784"/>
<proteinExistence type="predicted"/>
<evidence type="ECO:0000313" key="1">
    <source>
        <dbReference type="EMBL" id="CDL92497.1"/>
    </source>
</evidence>
<dbReference type="OrthoDB" id="581382at2"/>
<evidence type="ECO:0000313" key="2">
    <source>
        <dbReference type="Proteomes" id="UP000019482"/>
    </source>
</evidence>
<name>W6NKX0_CLOTY</name>
<dbReference type="AlphaFoldDB" id="W6NKX0"/>
<reference evidence="1 2" key="1">
    <citation type="journal article" date="2015" name="Genome Announc.">
        <title>Draft Genome Sequence of Clostridium tyrobutyricum Strain DIVETGP, Isolated from Cow's Milk for Grana Padano Production.</title>
        <authorList>
            <person name="Soggiu A."/>
            <person name="Piras C."/>
            <person name="Gaiarsa S."/>
            <person name="Sassera D."/>
            <person name="Roncada P."/>
            <person name="Bendixen E."/>
            <person name="Brasca M."/>
            <person name="Bonizzi L."/>
        </authorList>
    </citation>
    <scope>NUCLEOTIDE SEQUENCE [LARGE SCALE GENOMIC DNA]</scope>
    <source>
        <strain evidence="1 2">DIVETGP</strain>
    </source>
</reference>